<keyword evidence="6" id="KW-1185">Reference proteome</keyword>
<dbReference type="Pfam" id="PF13377">
    <property type="entry name" value="Peripla_BP_3"/>
    <property type="match status" value="1"/>
</dbReference>
<dbReference type="Gene3D" id="3.40.50.2300">
    <property type="match status" value="2"/>
</dbReference>
<evidence type="ECO:0000256" key="2">
    <source>
        <dbReference type="ARBA" id="ARBA00023125"/>
    </source>
</evidence>
<dbReference type="CDD" id="cd06267">
    <property type="entry name" value="PBP1_LacI_sugar_binding-like"/>
    <property type="match status" value="1"/>
</dbReference>
<dbReference type="GO" id="GO:0003677">
    <property type="term" value="F:DNA binding"/>
    <property type="evidence" value="ECO:0007669"/>
    <property type="project" value="UniProtKB-KW"/>
</dbReference>
<dbReference type="PANTHER" id="PTHR30146">
    <property type="entry name" value="LACI-RELATED TRANSCRIPTIONAL REPRESSOR"/>
    <property type="match status" value="1"/>
</dbReference>
<dbReference type="SUPFAM" id="SSF47413">
    <property type="entry name" value="lambda repressor-like DNA-binding domains"/>
    <property type="match status" value="1"/>
</dbReference>
<evidence type="ECO:0000256" key="1">
    <source>
        <dbReference type="ARBA" id="ARBA00023015"/>
    </source>
</evidence>
<dbReference type="InterPro" id="IPR010982">
    <property type="entry name" value="Lambda_DNA-bd_dom_sf"/>
</dbReference>
<proteinExistence type="predicted"/>
<dbReference type="PROSITE" id="PS50932">
    <property type="entry name" value="HTH_LACI_2"/>
    <property type="match status" value="1"/>
</dbReference>
<dbReference type="SUPFAM" id="SSF53822">
    <property type="entry name" value="Periplasmic binding protein-like I"/>
    <property type="match status" value="1"/>
</dbReference>
<dbReference type="Pfam" id="PF00356">
    <property type="entry name" value="LacI"/>
    <property type="match status" value="1"/>
</dbReference>
<protein>
    <submittedName>
        <fullName evidence="5">LacI family DNA-binding transcriptional regulator</fullName>
    </submittedName>
</protein>
<evidence type="ECO:0000313" key="6">
    <source>
        <dbReference type="Proteomes" id="UP001597118"/>
    </source>
</evidence>
<evidence type="ECO:0000313" key="5">
    <source>
        <dbReference type="EMBL" id="MFD1628849.1"/>
    </source>
</evidence>
<feature type="domain" description="HTH lacI-type" evidence="4">
    <location>
        <begin position="6"/>
        <end position="60"/>
    </location>
</feature>
<accession>A0ABW4IA44</accession>
<keyword evidence="3" id="KW-0804">Transcription</keyword>
<dbReference type="CDD" id="cd01392">
    <property type="entry name" value="HTH_LacI"/>
    <property type="match status" value="1"/>
</dbReference>
<dbReference type="InterPro" id="IPR028082">
    <property type="entry name" value="Peripla_BP_I"/>
</dbReference>
<name>A0ABW4IA44_9SPHI</name>
<evidence type="ECO:0000256" key="3">
    <source>
        <dbReference type="ARBA" id="ARBA00023163"/>
    </source>
</evidence>
<keyword evidence="2 5" id="KW-0238">DNA-binding</keyword>
<dbReference type="SMART" id="SM00354">
    <property type="entry name" value="HTH_LACI"/>
    <property type="match status" value="1"/>
</dbReference>
<dbReference type="RefSeq" id="WP_379661234.1">
    <property type="nucleotide sequence ID" value="NZ_JBHUDG010000003.1"/>
</dbReference>
<keyword evidence="1" id="KW-0805">Transcription regulation</keyword>
<evidence type="ECO:0000259" key="4">
    <source>
        <dbReference type="PROSITE" id="PS50932"/>
    </source>
</evidence>
<dbReference type="EMBL" id="JBHUDG010000003">
    <property type="protein sequence ID" value="MFD1628849.1"/>
    <property type="molecule type" value="Genomic_DNA"/>
</dbReference>
<dbReference type="PANTHER" id="PTHR30146:SF109">
    <property type="entry name" value="HTH-TYPE TRANSCRIPTIONAL REGULATOR GALS"/>
    <property type="match status" value="1"/>
</dbReference>
<dbReference type="Proteomes" id="UP001597118">
    <property type="component" value="Unassembled WGS sequence"/>
</dbReference>
<reference evidence="6" key="1">
    <citation type="journal article" date="2019" name="Int. J. Syst. Evol. Microbiol.">
        <title>The Global Catalogue of Microorganisms (GCM) 10K type strain sequencing project: providing services to taxonomists for standard genome sequencing and annotation.</title>
        <authorList>
            <consortium name="The Broad Institute Genomics Platform"/>
            <consortium name="The Broad Institute Genome Sequencing Center for Infectious Disease"/>
            <person name="Wu L."/>
            <person name="Ma J."/>
        </authorList>
    </citation>
    <scope>NUCLEOTIDE SEQUENCE [LARGE SCALE GENOMIC DNA]</scope>
    <source>
        <strain evidence="6">CCUG 53762</strain>
    </source>
</reference>
<dbReference type="InterPro" id="IPR046335">
    <property type="entry name" value="LacI/GalR-like_sensor"/>
</dbReference>
<gene>
    <name evidence="5" type="ORF">ACFSAH_03115</name>
</gene>
<organism evidence="5 6">
    <name type="scientific">Pseudopedobacter beijingensis</name>
    <dbReference type="NCBI Taxonomy" id="1207056"/>
    <lineage>
        <taxon>Bacteria</taxon>
        <taxon>Pseudomonadati</taxon>
        <taxon>Bacteroidota</taxon>
        <taxon>Sphingobacteriia</taxon>
        <taxon>Sphingobacteriales</taxon>
        <taxon>Sphingobacteriaceae</taxon>
        <taxon>Pseudopedobacter</taxon>
    </lineage>
</organism>
<comment type="caution">
    <text evidence="5">The sequence shown here is derived from an EMBL/GenBank/DDBJ whole genome shotgun (WGS) entry which is preliminary data.</text>
</comment>
<dbReference type="InterPro" id="IPR000843">
    <property type="entry name" value="HTH_LacI"/>
</dbReference>
<sequence>MSKKEITIYDLAEKLGLSAATVSRALKDHPAINSETKKKVFALAKKMGYRTNKFASNLRKQKTNTIGVIVPRLNSPFMSSVLSGIEKTANNKGYNIIISQSLESEAKERSNVFTHFNNRVDALIVSLSYETDNMDHFQSFINKEIPLVFFDRVPESINATKVVIDNFRAGYEATLHLIEQGYKDIVHITGNIKRNVYKDRFEGYKRALTDHNILYREDNFICNDLSEDAIYNCIHNQILTRKKLPDALFITNDTSAAFALSILKENGIKIPSKMAIIGFNNDLISKVTEPNITTINYPGYQMGETVARIAIEKIDNKSEKDVTSTVILNAELVVRGSTVKR</sequence>
<dbReference type="Gene3D" id="1.10.260.40">
    <property type="entry name" value="lambda repressor-like DNA-binding domains"/>
    <property type="match status" value="1"/>
</dbReference>